<sequence length="168" mass="18390">MGVDTDETTDAQTSRWHAIQPWLSTVVRLGMAVILIAAAIPKMLDIPQSIIAVRAYRLLPEAVVPLVGTMLPFLELALAVFLILGLFTRLSSIAWLLMMAAFSTGVIWAWSQGYSIDCGCFGGGGDVAEGTTNYPLHMLERLGFIVLGTYLLIWPRSRFSLDGWMKAA</sequence>
<evidence type="ECO:0000313" key="8">
    <source>
        <dbReference type="EMBL" id="MDN4488152.1"/>
    </source>
</evidence>
<keyword evidence="3 5" id="KW-1133">Transmembrane helix</keyword>
<feature type="transmembrane region" description="Helical" evidence="5">
    <location>
        <begin position="62"/>
        <end position="87"/>
    </location>
</feature>
<gene>
    <name evidence="7" type="ORF">QQ002_08335</name>
    <name evidence="8" type="ORF">QQX10_08230</name>
</gene>
<dbReference type="Proteomes" id="UP001172737">
    <property type="component" value="Unassembled WGS sequence"/>
</dbReference>
<evidence type="ECO:0000256" key="4">
    <source>
        <dbReference type="ARBA" id="ARBA00023136"/>
    </source>
</evidence>
<dbReference type="RefSeq" id="WP_301118734.1">
    <property type="nucleotide sequence ID" value="NZ_JAUHPX010000004.1"/>
</dbReference>
<dbReference type="InterPro" id="IPR009908">
    <property type="entry name" value="Methylamine_util_MauE"/>
</dbReference>
<comment type="subcellular location">
    <subcellularLocation>
        <location evidence="1">Membrane</location>
        <topology evidence="1">Multi-pass membrane protein</topology>
    </subcellularLocation>
</comment>
<dbReference type="Proteomes" id="UP001172756">
    <property type="component" value="Unassembled WGS sequence"/>
</dbReference>
<feature type="transmembrane region" description="Helical" evidence="5">
    <location>
        <begin position="22"/>
        <end position="41"/>
    </location>
</feature>
<feature type="transmembrane region" description="Helical" evidence="5">
    <location>
        <begin position="93"/>
        <end position="111"/>
    </location>
</feature>
<proteinExistence type="predicted"/>
<feature type="domain" description="Methylamine utilisation protein MauE" evidence="6">
    <location>
        <begin position="21"/>
        <end position="152"/>
    </location>
</feature>
<reference evidence="8" key="1">
    <citation type="submission" date="2023-06" db="EMBL/GenBank/DDBJ databases">
        <title>Sysu t00039.</title>
        <authorList>
            <person name="Gao L."/>
            <person name="Fang B.-Z."/>
            <person name="Li W.-J."/>
        </authorList>
    </citation>
    <scope>NUCLEOTIDE SEQUENCE</scope>
    <source>
        <strain evidence="8">SYSU T00039</strain>
    </source>
</reference>
<evidence type="ECO:0000256" key="5">
    <source>
        <dbReference type="SAM" id="Phobius"/>
    </source>
</evidence>
<reference evidence="7 10" key="2">
    <citation type="submission" date="2023-06" db="EMBL/GenBank/DDBJ databases">
        <title>SYSU T0a273.</title>
        <authorList>
            <person name="Gao L."/>
            <person name="Fang B.-Z."/>
            <person name="Li W.-J."/>
        </authorList>
    </citation>
    <scope>NUCLEOTIDE SEQUENCE [LARGE SCALE GENOMIC DNA]</scope>
    <source>
        <strain evidence="7 10">SYSU T0a273</strain>
    </source>
</reference>
<evidence type="ECO:0000313" key="7">
    <source>
        <dbReference type="EMBL" id="MDN4483541.1"/>
    </source>
</evidence>
<evidence type="ECO:0000256" key="3">
    <source>
        <dbReference type="ARBA" id="ARBA00022989"/>
    </source>
</evidence>
<keyword evidence="2 5" id="KW-0812">Transmembrane</keyword>
<organism evidence="8 9">
    <name type="scientific">Demequina lignilytica</name>
    <dbReference type="NCBI Taxonomy" id="3051663"/>
    <lineage>
        <taxon>Bacteria</taxon>
        <taxon>Bacillati</taxon>
        <taxon>Actinomycetota</taxon>
        <taxon>Actinomycetes</taxon>
        <taxon>Micrococcales</taxon>
        <taxon>Demequinaceae</taxon>
        <taxon>Demequina</taxon>
    </lineage>
</organism>
<dbReference type="AlphaFoldDB" id="A0AAW7M9P4"/>
<name>A0AAW7M9P4_9MICO</name>
<evidence type="ECO:0000256" key="1">
    <source>
        <dbReference type="ARBA" id="ARBA00004141"/>
    </source>
</evidence>
<dbReference type="EMBL" id="JAUHQB010000005">
    <property type="protein sequence ID" value="MDN4483541.1"/>
    <property type="molecule type" value="Genomic_DNA"/>
</dbReference>
<dbReference type="Pfam" id="PF07291">
    <property type="entry name" value="MauE"/>
    <property type="match status" value="1"/>
</dbReference>
<dbReference type="EMBL" id="JAUHPX010000004">
    <property type="protein sequence ID" value="MDN4488152.1"/>
    <property type="molecule type" value="Genomic_DNA"/>
</dbReference>
<evidence type="ECO:0000313" key="9">
    <source>
        <dbReference type="Proteomes" id="UP001172737"/>
    </source>
</evidence>
<evidence type="ECO:0000259" key="6">
    <source>
        <dbReference type="Pfam" id="PF07291"/>
    </source>
</evidence>
<keyword evidence="9" id="KW-1185">Reference proteome</keyword>
<evidence type="ECO:0000256" key="2">
    <source>
        <dbReference type="ARBA" id="ARBA00022692"/>
    </source>
</evidence>
<protein>
    <submittedName>
        <fullName evidence="8">MauE/DoxX family redox-associated membrane protein</fullName>
    </submittedName>
</protein>
<keyword evidence="4 5" id="KW-0472">Membrane</keyword>
<accession>A0AAW7M9P4</accession>
<dbReference type="GO" id="GO:0030416">
    <property type="term" value="P:methylamine metabolic process"/>
    <property type="evidence" value="ECO:0007669"/>
    <property type="project" value="InterPro"/>
</dbReference>
<dbReference type="GO" id="GO:0016020">
    <property type="term" value="C:membrane"/>
    <property type="evidence" value="ECO:0007669"/>
    <property type="project" value="UniProtKB-SubCell"/>
</dbReference>
<evidence type="ECO:0000313" key="10">
    <source>
        <dbReference type="Proteomes" id="UP001172756"/>
    </source>
</evidence>
<comment type="caution">
    <text evidence="8">The sequence shown here is derived from an EMBL/GenBank/DDBJ whole genome shotgun (WGS) entry which is preliminary data.</text>
</comment>